<evidence type="ECO:0000256" key="1">
    <source>
        <dbReference type="ARBA" id="ARBA00023015"/>
    </source>
</evidence>
<sequence length="287" mass="30962">MAADAEREGRSVTGRALRLLAAFDVAHPALTLSELARRAELPLATAHRLAGELESWRALERGSDGRFRVGNRLWEMGLLAPVSSRLRQVALPYMQDLYEATRENIHLAVRDGFDTLYVEKLCGHRSVPIVSRVGGRLPLHATGVGKALLAGADPAVREGYLGRTLPRPTGFTLVERGRLDRELRAVARRGYALTREEMTLGSVSVAVPVAQVGSGPDTQGAARRDGTGDPPPEPAAALGIVVRSHRADPARLVPPLKTAAQAIARRLEETARDPAPGLEHELPPLPR</sequence>
<dbReference type="InterPro" id="IPR014757">
    <property type="entry name" value="Tscrpt_reg_IclR_C"/>
</dbReference>
<evidence type="ECO:0000256" key="3">
    <source>
        <dbReference type="ARBA" id="ARBA00023163"/>
    </source>
</evidence>
<reference evidence="7" key="1">
    <citation type="submission" date="2023-01" db="EMBL/GenBank/DDBJ databases">
        <title>Draft genome sequence of Nocardiopsis sp. LSu2-4 isolated from halophytes.</title>
        <authorList>
            <person name="Duangmal K."/>
            <person name="Chantavorakit T."/>
        </authorList>
    </citation>
    <scope>NUCLEOTIDE SEQUENCE</scope>
    <source>
        <strain evidence="7">LSu2-4</strain>
    </source>
</reference>
<dbReference type="Pfam" id="PF01614">
    <property type="entry name" value="IclR_C"/>
    <property type="match status" value="1"/>
</dbReference>
<dbReference type="PROSITE" id="PS51077">
    <property type="entry name" value="HTH_ICLR"/>
    <property type="match status" value="1"/>
</dbReference>
<dbReference type="PROSITE" id="PS51078">
    <property type="entry name" value="ICLR_ED"/>
    <property type="match status" value="1"/>
</dbReference>
<keyword evidence="8" id="KW-1185">Reference proteome</keyword>
<dbReference type="Proteomes" id="UP001165685">
    <property type="component" value="Unassembled WGS sequence"/>
</dbReference>
<feature type="region of interest" description="Disordered" evidence="4">
    <location>
        <begin position="211"/>
        <end position="234"/>
    </location>
</feature>
<evidence type="ECO:0000259" key="5">
    <source>
        <dbReference type="PROSITE" id="PS51077"/>
    </source>
</evidence>
<dbReference type="Gene3D" id="1.10.10.10">
    <property type="entry name" value="Winged helix-like DNA-binding domain superfamily/Winged helix DNA-binding domain"/>
    <property type="match status" value="1"/>
</dbReference>
<dbReference type="InterPro" id="IPR005471">
    <property type="entry name" value="Tscrpt_reg_IclR_N"/>
</dbReference>
<feature type="domain" description="IclR-ED" evidence="6">
    <location>
        <begin position="72"/>
        <end position="273"/>
    </location>
</feature>
<organism evidence="7 8">
    <name type="scientific">Nocardiopsis suaedae</name>
    <dbReference type="NCBI Taxonomy" id="3018444"/>
    <lineage>
        <taxon>Bacteria</taxon>
        <taxon>Bacillati</taxon>
        <taxon>Actinomycetota</taxon>
        <taxon>Actinomycetes</taxon>
        <taxon>Streptosporangiales</taxon>
        <taxon>Nocardiopsidaceae</taxon>
        <taxon>Nocardiopsis</taxon>
    </lineage>
</organism>
<dbReference type="InterPro" id="IPR036390">
    <property type="entry name" value="WH_DNA-bd_sf"/>
</dbReference>
<dbReference type="Gene3D" id="3.30.450.40">
    <property type="match status" value="1"/>
</dbReference>
<dbReference type="InterPro" id="IPR036388">
    <property type="entry name" value="WH-like_DNA-bd_sf"/>
</dbReference>
<gene>
    <name evidence="7" type="ORF">O4U47_05795</name>
</gene>
<dbReference type="PANTHER" id="PTHR30136">
    <property type="entry name" value="HELIX-TURN-HELIX TRANSCRIPTIONAL REGULATOR, ICLR FAMILY"/>
    <property type="match status" value="1"/>
</dbReference>
<evidence type="ECO:0000313" key="8">
    <source>
        <dbReference type="Proteomes" id="UP001165685"/>
    </source>
</evidence>
<dbReference type="PANTHER" id="PTHR30136:SF24">
    <property type="entry name" value="HTH-TYPE TRANSCRIPTIONAL REPRESSOR ALLR"/>
    <property type="match status" value="1"/>
</dbReference>
<dbReference type="SMART" id="SM00346">
    <property type="entry name" value="HTH_ICLR"/>
    <property type="match status" value="1"/>
</dbReference>
<protein>
    <submittedName>
        <fullName evidence="7">IclR family transcriptional regulator</fullName>
    </submittedName>
</protein>
<keyword evidence="2" id="KW-0238">DNA-binding</keyword>
<dbReference type="EMBL" id="JAQFWP010000007">
    <property type="protein sequence ID" value="MDA2804016.1"/>
    <property type="molecule type" value="Genomic_DNA"/>
</dbReference>
<keyword evidence="3" id="KW-0804">Transcription</keyword>
<dbReference type="SUPFAM" id="SSF46785">
    <property type="entry name" value="Winged helix' DNA-binding domain"/>
    <property type="match status" value="1"/>
</dbReference>
<evidence type="ECO:0000313" key="7">
    <source>
        <dbReference type="EMBL" id="MDA2804016.1"/>
    </source>
</evidence>
<dbReference type="InterPro" id="IPR029016">
    <property type="entry name" value="GAF-like_dom_sf"/>
</dbReference>
<feature type="region of interest" description="Disordered" evidence="4">
    <location>
        <begin position="265"/>
        <end position="287"/>
    </location>
</feature>
<evidence type="ECO:0000256" key="4">
    <source>
        <dbReference type="SAM" id="MobiDB-lite"/>
    </source>
</evidence>
<evidence type="ECO:0000259" key="6">
    <source>
        <dbReference type="PROSITE" id="PS51078"/>
    </source>
</evidence>
<name>A0ABT4THE0_9ACTN</name>
<dbReference type="RefSeq" id="WP_270676502.1">
    <property type="nucleotide sequence ID" value="NZ_JAQFWP010000007.1"/>
</dbReference>
<accession>A0ABT4THE0</accession>
<evidence type="ECO:0000256" key="2">
    <source>
        <dbReference type="ARBA" id="ARBA00023125"/>
    </source>
</evidence>
<feature type="domain" description="HTH iclR-type" evidence="5">
    <location>
        <begin position="10"/>
        <end position="71"/>
    </location>
</feature>
<keyword evidence="1" id="KW-0805">Transcription regulation</keyword>
<dbReference type="SUPFAM" id="SSF55781">
    <property type="entry name" value="GAF domain-like"/>
    <property type="match status" value="1"/>
</dbReference>
<dbReference type="Pfam" id="PF09339">
    <property type="entry name" value="HTH_IclR"/>
    <property type="match status" value="1"/>
</dbReference>
<comment type="caution">
    <text evidence="7">The sequence shown here is derived from an EMBL/GenBank/DDBJ whole genome shotgun (WGS) entry which is preliminary data.</text>
</comment>
<dbReference type="InterPro" id="IPR050707">
    <property type="entry name" value="HTH_MetabolicPath_Reg"/>
</dbReference>
<proteinExistence type="predicted"/>